<gene>
    <name evidence="3" type="ORF">KGF57_004030</name>
</gene>
<keyword evidence="2" id="KW-0472">Membrane</keyword>
<proteinExistence type="predicted"/>
<reference evidence="3 4" key="1">
    <citation type="journal article" date="2022" name="DNA Res.">
        <title>Genome analysis of five recently described species of the CUG-Ser clade uncovers Candida theae as a new hybrid lineage with pathogenic potential in the Candida parapsilosis species complex.</title>
        <authorList>
            <person name="Mixao V."/>
            <person name="Del Olmo V."/>
            <person name="Hegedusova E."/>
            <person name="Saus E."/>
            <person name="Pryszcz L."/>
            <person name="Cillingova A."/>
            <person name="Nosek J."/>
            <person name="Gabaldon T."/>
        </authorList>
    </citation>
    <scope>NUCLEOTIDE SEQUENCE [LARGE SCALE GENOMIC DNA]</scope>
    <source>
        <strain evidence="3 4">CBS 12239</strain>
    </source>
</reference>
<sequence length="720" mass="81407">MIPTPTASQYLFERASKTSDDSETNSDYCKKNPNSSECEKPVTNDALTIALSIVLPVVAILCVLGYFLYRNYRKDKKEDLERDPDFYETGEATQLPDFPEMKQEDPFHNRNSIRYPMDQFSKEGSYDGNSKQFTQHVSRKSQGPYLDSFVLPYQHQMGSKLSLDDYARQLGEQGYRSPNPRTRASSMNLDTALKTMSNNNSNTHSRKPSSQSSPSKKIDGKQYTNIPNESNPVLHEVSHEVSSIMDDSNGSDSGSGSGDSGVISPQDDKFGITYENESEMAINKAVPQIVVDGDGGHDTEANEEDTSDLSPFSDNAQKPHETNESTLDTIPMQDLKKDVGEVKPTNDIQSSSSSIESKTNPIQKKSVKINKSPRISAFNLLKNDSDAEDEDDDEDGELERLTPKQQEELKRMKSVYKVYFDKEGEAMRQNAQFVDGGEGAVEGAVEVEADDEVKPVQGEQINDDLRVDTDYAKRYSNTSSVYMDPEEAYQYQQQQQQMYYNDFNQQYQQQYGAPVDPQLYQQYQQQQYYYYQQQQQQLRQQQGPPRPLPPLQQLRNPSDLRKSTLQTFTDFRPRAKNQTVTSPPQGKQPFVPIENDTVWTSPVNSPSIQSQASFPSQQNRHQQGDYFPNQHQQHPSYQTNGKSNSSMTIPSATQVSRSSVVMLNPVTEITKSRKFKPAGSLPSTTQLHAQFGHSDLNGPENDLLPSNRKSDVRRMMNTNF</sequence>
<feature type="region of interest" description="Disordered" evidence="1">
    <location>
        <begin position="534"/>
        <end position="657"/>
    </location>
</feature>
<feature type="transmembrane region" description="Helical" evidence="2">
    <location>
        <begin position="49"/>
        <end position="69"/>
    </location>
</feature>
<feature type="region of interest" description="Disordered" evidence="1">
    <location>
        <begin position="1"/>
        <end position="40"/>
    </location>
</feature>
<feature type="region of interest" description="Disordered" evidence="1">
    <location>
        <begin position="292"/>
        <end position="406"/>
    </location>
</feature>
<dbReference type="Pfam" id="PF08693">
    <property type="entry name" value="SKG6"/>
    <property type="match status" value="2"/>
</dbReference>
<feature type="compositionally biased region" description="Polar residues" evidence="1">
    <location>
        <begin position="576"/>
        <end position="585"/>
    </location>
</feature>
<feature type="region of interest" description="Disordered" evidence="1">
    <location>
        <begin position="690"/>
        <end position="720"/>
    </location>
</feature>
<evidence type="ECO:0000313" key="4">
    <source>
        <dbReference type="Proteomes" id="UP001204833"/>
    </source>
</evidence>
<accession>A0AAD5BC28</accession>
<dbReference type="InterPro" id="IPR014805">
    <property type="entry name" value="SKG6/TOS2-like"/>
</dbReference>
<dbReference type="GeneID" id="76152088"/>
<feature type="region of interest" description="Disordered" evidence="1">
    <location>
        <begin position="244"/>
        <end position="268"/>
    </location>
</feature>
<keyword evidence="2" id="KW-1133">Transmembrane helix</keyword>
<feature type="compositionally biased region" description="Polar residues" evidence="1">
    <location>
        <begin position="629"/>
        <end position="657"/>
    </location>
</feature>
<evidence type="ECO:0000256" key="2">
    <source>
        <dbReference type="SAM" id="Phobius"/>
    </source>
</evidence>
<dbReference type="RefSeq" id="XP_051607451.1">
    <property type="nucleotide sequence ID" value="XM_051753510.1"/>
</dbReference>
<organism evidence="3 4">
    <name type="scientific">Candida theae</name>
    <dbReference type="NCBI Taxonomy" id="1198502"/>
    <lineage>
        <taxon>Eukaryota</taxon>
        <taxon>Fungi</taxon>
        <taxon>Dikarya</taxon>
        <taxon>Ascomycota</taxon>
        <taxon>Saccharomycotina</taxon>
        <taxon>Pichiomycetes</taxon>
        <taxon>Debaryomycetaceae</taxon>
        <taxon>Candida/Lodderomyces clade</taxon>
        <taxon>Candida</taxon>
    </lineage>
</organism>
<keyword evidence="2" id="KW-0812">Transmembrane</keyword>
<comment type="caution">
    <text evidence="3">The sequence shown here is derived from an EMBL/GenBank/DDBJ whole genome shotgun (WGS) entry which is preliminary data.</text>
</comment>
<evidence type="ECO:0000256" key="1">
    <source>
        <dbReference type="SAM" id="MobiDB-lite"/>
    </source>
</evidence>
<feature type="compositionally biased region" description="Acidic residues" evidence="1">
    <location>
        <begin position="386"/>
        <end position="397"/>
    </location>
</feature>
<feature type="compositionally biased region" description="Low complexity" evidence="1">
    <location>
        <begin position="534"/>
        <end position="543"/>
    </location>
</feature>
<feature type="region of interest" description="Disordered" evidence="1">
    <location>
        <begin position="194"/>
        <end position="231"/>
    </location>
</feature>
<dbReference type="AlphaFoldDB" id="A0AAD5BC28"/>
<name>A0AAD5BC28_9ASCO</name>
<dbReference type="EMBL" id="JAIHNG010000140">
    <property type="protein sequence ID" value="KAI5953038.1"/>
    <property type="molecule type" value="Genomic_DNA"/>
</dbReference>
<feature type="compositionally biased region" description="Polar residues" evidence="1">
    <location>
        <begin position="222"/>
        <end position="231"/>
    </location>
</feature>
<feature type="compositionally biased region" description="Polar residues" evidence="1">
    <location>
        <begin position="194"/>
        <end position="203"/>
    </location>
</feature>
<evidence type="ECO:0000313" key="3">
    <source>
        <dbReference type="EMBL" id="KAI5953038.1"/>
    </source>
</evidence>
<keyword evidence="4" id="KW-1185">Reference proteome</keyword>
<feature type="compositionally biased region" description="Polar residues" evidence="1">
    <location>
        <begin position="597"/>
        <end position="621"/>
    </location>
</feature>
<protein>
    <submittedName>
        <fullName evidence="3">Uncharacterized protein</fullName>
    </submittedName>
</protein>
<dbReference type="Proteomes" id="UP001204833">
    <property type="component" value="Unassembled WGS sequence"/>
</dbReference>